<dbReference type="Proteomes" id="UP000046090">
    <property type="component" value="Unassembled WGS sequence"/>
</dbReference>
<dbReference type="GeneID" id="76197910"/>
<reference evidence="2" key="1">
    <citation type="submission" date="2014-12" db="EMBL/GenBank/DDBJ databases">
        <authorList>
            <person name="Smet A."/>
        </authorList>
    </citation>
    <scope>NUCLEOTIDE SEQUENCE [LARGE SCALE GENOMIC DNA]</scope>
</reference>
<dbReference type="EMBL" id="CDMK01000003">
    <property type="protein sequence ID" value="CRI35024.1"/>
    <property type="molecule type" value="Genomic_DNA"/>
</dbReference>
<evidence type="ECO:0000313" key="2">
    <source>
        <dbReference type="Proteomes" id="UP000046090"/>
    </source>
</evidence>
<keyword evidence="2" id="KW-1185">Reference proteome</keyword>
<dbReference type="RefSeq" id="WP_238374889.1">
    <property type="nucleotide sequence ID" value="NZ_AP026684.1"/>
</dbReference>
<sequence length="259" mass="29254">MGGRPARYTDKKEAVRQQYESTQTTYAELSRVHQVPYGTIAKWVVSEQWKRYTTEGYKAKKVECKAYYETHQISLTDLAKQFGVSAETVGKWAKEGKWEPYKVAKEVEVEVLTDSMLTHSVDTFIGSKKEEIKDSIRSKLQEANLDPIVLEALLETSSDELLMKAMNLNYINKNILLSAVIAKDELMRMVAYNADNPKGNPVIIGAAEKVAKMFADLKISLFGKEQGVLPAPQMQNDYSKMTTDELLKLANTLEEEQQG</sequence>
<name>A0A0K2YBC4_HELHE</name>
<gene>
    <name evidence="1" type="ORF">HHE01_00220</name>
</gene>
<accession>A0A0K2YBC4</accession>
<protein>
    <submittedName>
        <fullName evidence="1">Uncharacterized protein</fullName>
    </submittedName>
</protein>
<proteinExistence type="predicted"/>
<organism evidence="1 2">
    <name type="scientific">Helicobacter heilmannii</name>
    <dbReference type="NCBI Taxonomy" id="35817"/>
    <lineage>
        <taxon>Bacteria</taxon>
        <taxon>Pseudomonadati</taxon>
        <taxon>Campylobacterota</taxon>
        <taxon>Epsilonproteobacteria</taxon>
        <taxon>Campylobacterales</taxon>
        <taxon>Helicobacteraceae</taxon>
        <taxon>Helicobacter</taxon>
    </lineage>
</organism>
<dbReference type="AlphaFoldDB" id="A0A0K2YBC4"/>
<evidence type="ECO:0000313" key="1">
    <source>
        <dbReference type="EMBL" id="CRI35024.1"/>
    </source>
</evidence>